<reference evidence="3" key="1">
    <citation type="submission" date="1999-04" db="EMBL/GenBank/DDBJ databases">
        <title>Identification of novel cDNAs from cultured chick osteoblasts by similarity to the sodium-calcium exchanger.</title>
        <authorList>
            <person name="Weber J.A."/>
            <person name="Stains J.P."/>
            <person name="Gay C.V."/>
        </authorList>
    </citation>
    <scope>NUCLEOTIDE SEQUENCE</scope>
</reference>
<keyword evidence="2" id="KW-1133">Transmembrane helix</keyword>
<feature type="transmembrane region" description="Helical" evidence="2">
    <location>
        <begin position="6"/>
        <end position="27"/>
    </location>
</feature>
<proteinExistence type="evidence at transcript level"/>
<feature type="transmembrane region" description="Helical" evidence="2">
    <location>
        <begin position="128"/>
        <end position="148"/>
    </location>
</feature>
<name>Q9W6Q3_CHICK</name>
<protein>
    <submittedName>
        <fullName evidence="3">Osteoblast regulatory factor 3A</fullName>
    </submittedName>
</protein>
<keyword evidence="2" id="KW-0472">Membrane</keyword>
<organism evidence="3">
    <name type="scientific">Gallus gallus</name>
    <name type="common">Chicken</name>
    <dbReference type="NCBI Taxonomy" id="9031"/>
    <lineage>
        <taxon>Eukaryota</taxon>
        <taxon>Metazoa</taxon>
        <taxon>Chordata</taxon>
        <taxon>Craniata</taxon>
        <taxon>Vertebrata</taxon>
        <taxon>Euteleostomi</taxon>
        <taxon>Archelosauria</taxon>
        <taxon>Archosauria</taxon>
        <taxon>Dinosauria</taxon>
        <taxon>Saurischia</taxon>
        <taxon>Theropoda</taxon>
        <taxon>Coelurosauria</taxon>
        <taxon>Aves</taxon>
        <taxon>Neognathae</taxon>
        <taxon>Galloanserae</taxon>
        <taxon>Galliformes</taxon>
        <taxon>Phasianidae</taxon>
        <taxon>Phasianinae</taxon>
        <taxon>Gallus</taxon>
    </lineage>
</organism>
<evidence type="ECO:0000313" key="3">
    <source>
        <dbReference type="EMBL" id="AAD31320.1"/>
    </source>
</evidence>
<accession>Q9W6Q3</accession>
<sequence length="452" mass="53296">IFWFCFVSFFLFLWFLLLLLGFFFLSWHLRRLRLGRRCRTHAPAPTHTHTHTHTQRKESGKRFSHLTERKNSCFLLLRESKLKRTLNHFSFEEEEKDVYLALVTYQNRVYCIYVETVFVGKLAEHTKLLPVSLFLFNLVGYLILISWLGGEVGCNPLSTHAVINSEVMDAEDFKELTLQHSCVNLFRITLTDVLLGFTLSSRVLCNTVVETRLYIERKSRFFIVAKLNSFSAHLHFVFDIDEKVPFERKKNNTFLCSIVEALFPIYEDDQLFFYIYLKWGRVKHFTQTYSRYVVSKRCNYFIFYFIPIHAQYDVTIGSSYRFTLNETQFHSYCMDPSLSDGSILCAKFSDGPLFYLMELEYFSHSCFCLLFCFFCLFFFSLFSLFGFVGGFFCCCCCWFLFLFCFVFLTGQWCLSLTLPTSISTLLGVQYFDHIMTTCYSCGVNKKKKLIIV</sequence>
<feature type="non-terminal residue" evidence="3">
    <location>
        <position position="1"/>
    </location>
</feature>
<feature type="region of interest" description="Disordered" evidence="1">
    <location>
        <begin position="43"/>
        <end position="64"/>
    </location>
</feature>
<dbReference type="EMBL" id="AF144636">
    <property type="protein sequence ID" value="AAD31320.1"/>
    <property type="molecule type" value="mRNA"/>
</dbReference>
<keyword evidence="2" id="KW-0812">Transmembrane</keyword>
<evidence type="ECO:0000256" key="1">
    <source>
        <dbReference type="SAM" id="MobiDB-lite"/>
    </source>
</evidence>
<feature type="compositionally biased region" description="Basic and acidic residues" evidence="1">
    <location>
        <begin position="55"/>
        <end position="64"/>
    </location>
</feature>
<dbReference type="AlphaFoldDB" id="Q9W6Q3"/>
<evidence type="ECO:0000256" key="2">
    <source>
        <dbReference type="SAM" id="Phobius"/>
    </source>
</evidence>
<feature type="transmembrane region" description="Helical" evidence="2">
    <location>
        <begin position="361"/>
        <end position="382"/>
    </location>
</feature>
<feature type="non-terminal residue" evidence="3">
    <location>
        <position position="452"/>
    </location>
</feature>
<feature type="transmembrane region" description="Helical" evidence="2">
    <location>
        <begin position="388"/>
        <end position="408"/>
    </location>
</feature>